<evidence type="ECO:0000313" key="6">
    <source>
        <dbReference type="EMBL" id="KFM18880.1"/>
    </source>
</evidence>
<name>A0A087RZH6_9ARCH</name>
<dbReference type="FunFam" id="1.10.472.170:FF:000001">
    <property type="entry name" value="Transcription initiation factor IIB"/>
    <property type="match status" value="1"/>
</dbReference>
<dbReference type="EMBL" id="JOSZ01000012">
    <property type="protein sequence ID" value="KFM18880.1"/>
    <property type="molecule type" value="Genomic_DNA"/>
</dbReference>
<dbReference type="Pfam" id="PF08271">
    <property type="entry name" value="Zn_Ribbon_TF"/>
    <property type="match status" value="1"/>
</dbReference>
<dbReference type="GO" id="GO:0097550">
    <property type="term" value="C:transcription preinitiation complex"/>
    <property type="evidence" value="ECO:0007669"/>
    <property type="project" value="TreeGrafter"/>
</dbReference>
<dbReference type="SUPFAM" id="SSF47954">
    <property type="entry name" value="Cyclin-like"/>
    <property type="match status" value="2"/>
</dbReference>
<dbReference type="InterPro" id="IPR036915">
    <property type="entry name" value="Cyclin-like_sf"/>
</dbReference>
<dbReference type="Gene3D" id="1.10.472.170">
    <property type="match status" value="1"/>
</dbReference>
<dbReference type="InterPro" id="IPR013763">
    <property type="entry name" value="Cyclin-like_dom"/>
</dbReference>
<organism evidence="6 7">
    <name type="scientific">Marine Group I thaumarchaeote SCGC AAA799-P11</name>
    <dbReference type="NCBI Taxonomy" id="1502295"/>
    <lineage>
        <taxon>Archaea</taxon>
        <taxon>Nitrososphaerota</taxon>
        <taxon>Marine Group I</taxon>
    </lineage>
</organism>
<dbReference type="PATRIC" id="fig|1502295.3.peg.874"/>
<evidence type="ECO:0000256" key="1">
    <source>
        <dbReference type="ARBA" id="ARBA00010857"/>
    </source>
</evidence>
<keyword evidence="2" id="KW-0677">Repeat</keyword>
<dbReference type="AlphaFoldDB" id="A0A087RZH6"/>
<dbReference type="PRINTS" id="PR00685">
    <property type="entry name" value="TIFACTORIIB"/>
</dbReference>
<dbReference type="PANTHER" id="PTHR11618:SF13">
    <property type="entry name" value="TRANSCRIPTION INITIATION FACTOR IIB"/>
    <property type="match status" value="1"/>
</dbReference>
<dbReference type="FunFam" id="1.10.472.10:FF:000360">
    <property type="entry name" value="Transcription factor TFIIB cyclin-related"/>
    <property type="match status" value="1"/>
</dbReference>
<gene>
    <name evidence="6" type="ORF">AAA799P11_00911</name>
</gene>
<dbReference type="SUPFAM" id="SSF57783">
    <property type="entry name" value="Zinc beta-ribbon"/>
    <property type="match status" value="1"/>
</dbReference>
<dbReference type="GO" id="GO:0017025">
    <property type="term" value="F:TBP-class protein binding"/>
    <property type="evidence" value="ECO:0007669"/>
    <property type="project" value="InterPro"/>
</dbReference>
<accession>A0A087RZH6</accession>
<comment type="caution">
    <text evidence="6">The sequence shown here is derived from an EMBL/GenBank/DDBJ whole genome shotgun (WGS) entry which is preliminary data.</text>
</comment>
<keyword evidence="3" id="KW-0805">Transcription regulation</keyword>
<comment type="similarity">
    <text evidence="1">Belongs to the TFIIB family.</text>
</comment>
<dbReference type="Proteomes" id="UP000029387">
    <property type="component" value="Unassembled WGS sequence"/>
</dbReference>
<proteinExistence type="inferred from homology"/>
<keyword evidence="6" id="KW-0648">Protein biosynthesis</keyword>
<dbReference type="GO" id="GO:0003743">
    <property type="term" value="F:translation initiation factor activity"/>
    <property type="evidence" value="ECO:0007669"/>
    <property type="project" value="UniProtKB-KW"/>
</dbReference>
<dbReference type="GO" id="GO:0070897">
    <property type="term" value="P:transcription preinitiation complex assembly"/>
    <property type="evidence" value="ECO:0007669"/>
    <property type="project" value="InterPro"/>
</dbReference>
<evidence type="ECO:0000256" key="4">
    <source>
        <dbReference type="ARBA" id="ARBA00023163"/>
    </source>
</evidence>
<evidence type="ECO:0000256" key="3">
    <source>
        <dbReference type="ARBA" id="ARBA00023015"/>
    </source>
</evidence>
<feature type="domain" description="Cyclin-like" evidence="5">
    <location>
        <begin position="146"/>
        <end position="227"/>
    </location>
</feature>
<dbReference type="InterPro" id="IPR000812">
    <property type="entry name" value="TFIIB"/>
</dbReference>
<sequence>MEIQKLIHMSLAFHVKTVAFFCGEYEMITELVHQKTCKKNKIVTDLNTGEVACTNCGAVLSERVVDNGPESLGMSGEEYQANSRVGRKISLKMIDMGLSTIIESKDKDATGKGLSNENKRMFYRLRRWDRNSRSANSIKSFQKAFTMLDGISAKLGLPEPVIEQTAYLFRKIAAKKILAGRSTAGILCAAIYITCRMTNTPRTLQDVANAGNVNKKNIQRTYRFLARELNITPEIYHPTEFVTRIAKAVNISEKTERLAFRILDLSARNGVSESKNPMAMAATATYLASVKNDEKISQLKISKVSGISAVTIRDRTKEILKKVGGEING</sequence>
<evidence type="ECO:0000259" key="5">
    <source>
        <dbReference type="SMART" id="SM00385"/>
    </source>
</evidence>
<protein>
    <submittedName>
        <fullName evidence="6">Transcription initiation factor IIB protein</fullName>
    </submittedName>
</protein>
<dbReference type="InterPro" id="IPR013137">
    <property type="entry name" value="Znf_TFIIB"/>
</dbReference>
<keyword evidence="7" id="KW-1185">Reference proteome</keyword>
<dbReference type="InterPro" id="IPR013150">
    <property type="entry name" value="TFIIB_cyclin"/>
</dbReference>
<dbReference type="Gene3D" id="1.10.472.10">
    <property type="entry name" value="Cyclin-like"/>
    <property type="match status" value="1"/>
</dbReference>
<dbReference type="Pfam" id="PF00382">
    <property type="entry name" value="TFIIB"/>
    <property type="match status" value="2"/>
</dbReference>
<feature type="domain" description="Cyclin-like" evidence="5">
    <location>
        <begin position="240"/>
        <end position="321"/>
    </location>
</feature>
<reference evidence="6 7" key="1">
    <citation type="submission" date="2014-06" db="EMBL/GenBank/DDBJ databases">
        <authorList>
            <person name="Ngugi D.K."/>
            <person name="Blom J."/>
            <person name="Alam I."/>
            <person name="Rashid M."/>
            <person name="Baalawi W."/>
            <person name="Zhang G."/>
            <person name="Hikmawan T."/>
            <person name="Guan Y."/>
            <person name="Antunes A."/>
            <person name="Siam R."/>
            <person name="El-Dorry H."/>
            <person name="Bajic V."/>
            <person name="Stingl U."/>
        </authorList>
    </citation>
    <scope>NUCLEOTIDE SEQUENCE [LARGE SCALE GENOMIC DNA]</scope>
    <source>
        <strain evidence="6">SCGC AAA799-P11</strain>
    </source>
</reference>
<dbReference type="SMART" id="SM00385">
    <property type="entry name" value="CYCLIN"/>
    <property type="match status" value="2"/>
</dbReference>
<keyword evidence="6" id="KW-0396">Initiation factor</keyword>
<evidence type="ECO:0000256" key="2">
    <source>
        <dbReference type="ARBA" id="ARBA00022737"/>
    </source>
</evidence>
<keyword evidence="4" id="KW-0804">Transcription</keyword>
<dbReference type="PANTHER" id="PTHR11618">
    <property type="entry name" value="TRANSCRIPTION INITIATION FACTOR IIB-RELATED"/>
    <property type="match status" value="1"/>
</dbReference>
<evidence type="ECO:0000313" key="7">
    <source>
        <dbReference type="Proteomes" id="UP000029387"/>
    </source>
</evidence>